<keyword evidence="6" id="KW-0963">Cytoplasm</keyword>
<organism evidence="15 16">
    <name type="scientific">Marinobacter daqiaonensis</name>
    <dbReference type="NCBI Taxonomy" id="650891"/>
    <lineage>
        <taxon>Bacteria</taxon>
        <taxon>Pseudomonadati</taxon>
        <taxon>Pseudomonadota</taxon>
        <taxon>Gammaproteobacteria</taxon>
        <taxon>Pseudomonadales</taxon>
        <taxon>Marinobacteraceae</taxon>
        <taxon>Marinobacter</taxon>
    </lineage>
</organism>
<dbReference type="PANTHER" id="PTHR30417">
    <property type="entry name" value="N-ACETYLMURAMOYL-L-ALANINE AMIDASE AMID"/>
    <property type="match status" value="1"/>
</dbReference>
<dbReference type="GO" id="GO:0009253">
    <property type="term" value="P:peptidoglycan catabolic process"/>
    <property type="evidence" value="ECO:0007669"/>
    <property type="project" value="InterPro"/>
</dbReference>
<evidence type="ECO:0000256" key="12">
    <source>
        <dbReference type="ARBA" id="ARBA00042615"/>
    </source>
</evidence>
<dbReference type="OrthoDB" id="9794842at2"/>
<evidence type="ECO:0000256" key="4">
    <source>
        <dbReference type="ARBA" id="ARBA00007553"/>
    </source>
</evidence>
<dbReference type="EMBL" id="FOYW01000001">
    <property type="protein sequence ID" value="SFR41207.1"/>
    <property type="molecule type" value="Genomic_DNA"/>
</dbReference>
<evidence type="ECO:0000259" key="14">
    <source>
        <dbReference type="SMART" id="SM00644"/>
    </source>
</evidence>
<feature type="compositionally biased region" description="Low complexity" evidence="13">
    <location>
        <begin position="10"/>
        <end position="23"/>
    </location>
</feature>
<protein>
    <recommendedName>
        <fullName evidence="11">1,6-anhydro-N-acetylmuramyl-L-alanine amidase AmpD</fullName>
        <ecNumber evidence="5">3.5.1.28</ecNumber>
    </recommendedName>
    <alternativeName>
        <fullName evidence="12">N-acetylmuramoyl-L-alanine amidase</fullName>
    </alternativeName>
</protein>
<keyword evidence="9" id="KW-0862">Zinc</keyword>
<dbReference type="Proteomes" id="UP000198644">
    <property type="component" value="Unassembled WGS sequence"/>
</dbReference>
<evidence type="ECO:0000256" key="9">
    <source>
        <dbReference type="ARBA" id="ARBA00022833"/>
    </source>
</evidence>
<dbReference type="CDD" id="cd06583">
    <property type="entry name" value="PGRP"/>
    <property type="match status" value="1"/>
</dbReference>
<keyword evidence="16" id="KW-1185">Reference proteome</keyword>
<evidence type="ECO:0000313" key="15">
    <source>
        <dbReference type="EMBL" id="SFR41207.1"/>
    </source>
</evidence>
<dbReference type="EC" id="3.5.1.28" evidence="5"/>
<comment type="subcellular location">
    <subcellularLocation>
        <location evidence="3">Cytoplasm</location>
    </subcellularLocation>
</comment>
<dbReference type="GO" id="GO:0046872">
    <property type="term" value="F:metal ion binding"/>
    <property type="evidence" value="ECO:0007669"/>
    <property type="project" value="UniProtKB-KW"/>
</dbReference>
<evidence type="ECO:0000256" key="10">
    <source>
        <dbReference type="ARBA" id="ARBA00023316"/>
    </source>
</evidence>
<evidence type="ECO:0000256" key="5">
    <source>
        <dbReference type="ARBA" id="ARBA00011901"/>
    </source>
</evidence>
<dbReference type="GO" id="GO:0009254">
    <property type="term" value="P:peptidoglycan turnover"/>
    <property type="evidence" value="ECO:0007669"/>
    <property type="project" value="TreeGrafter"/>
</dbReference>
<keyword evidence="8" id="KW-0378">Hydrolase</keyword>
<dbReference type="Gene3D" id="3.40.80.10">
    <property type="entry name" value="Peptidoglycan recognition protein-like"/>
    <property type="match status" value="1"/>
</dbReference>
<evidence type="ECO:0000256" key="7">
    <source>
        <dbReference type="ARBA" id="ARBA00022723"/>
    </source>
</evidence>
<dbReference type="InterPro" id="IPR036505">
    <property type="entry name" value="Amidase/PGRP_sf"/>
</dbReference>
<accession>A0A1I6GGK6</accession>
<evidence type="ECO:0000256" key="8">
    <source>
        <dbReference type="ARBA" id="ARBA00022801"/>
    </source>
</evidence>
<dbReference type="InterPro" id="IPR051206">
    <property type="entry name" value="NAMLAA_amidase_2"/>
</dbReference>
<keyword evidence="10" id="KW-0961">Cell wall biogenesis/degradation</keyword>
<keyword evidence="7" id="KW-0479">Metal-binding</keyword>
<evidence type="ECO:0000256" key="1">
    <source>
        <dbReference type="ARBA" id="ARBA00001561"/>
    </source>
</evidence>
<dbReference type="NCBIfam" id="NF008758">
    <property type="entry name" value="PRK11789.1"/>
    <property type="match status" value="1"/>
</dbReference>
<sequence length="194" mass="21908">MSAPQFPKFPSRLRSSGRLPSARWCPSPNYGPRPDAEDVSLLVIHNISLPPEQFGGPHIENFFCNKLDTSVHPYFEEIAALRVSPHLLIRRDGELVQFVSLRERAWHAGRSIFCGRKECNDYSVGIELEGADTIPYTEAQYHQLAVTARKIMVAWPEITPERIAGHSDIAPGRKTDPGPAFDWDRFMGLLAEQR</sequence>
<evidence type="ECO:0000256" key="11">
    <source>
        <dbReference type="ARBA" id="ARBA00039257"/>
    </source>
</evidence>
<dbReference type="RefSeq" id="WP_092008333.1">
    <property type="nucleotide sequence ID" value="NZ_FOYW01000001.1"/>
</dbReference>
<comment type="similarity">
    <text evidence="4">Belongs to the N-acetylmuramoyl-L-alanine amidase 2 family.</text>
</comment>
<proteinExistence type="inferred from homology"/>
<dbReference type="InterPro" id="IPR002502">
    <property type="entry name" value="Amidase_domain"/>
</dbReference>
<feature type="domain" description="N-acetylmuramoyl-L-alanine amidase" evidence="14">
    <location>
        <begin position="27"/>
        <end position="178"/>
    </location>
</feature>
<dbReference type="SUPFAM" id="SSF55846">
    <property type="entry name" value="N-acetylmuramoyl-L-alanine amidase-like"/>
    <property type="match status" value="1"/>
</dbReference>
<dbReference type="GO" id="GO:0071555">
    <property type="term" value="P:cell wall organization"/>
    <property type="evidence" value="ECO:0007669"/>
    <property type="project" value="UniProtKB-KW"/>
</dbReference>
<evidence type="ECO:0000256" key="6">
    <source>
        <dbReference type="ARBA" id="ARBA00022490"/>
    </source>
</evidence>
<evidence type="ECO:0000256" key="3">
    <source>
        <dbReference type="ARBA" id="ARBA00004496"/>
    </source>
</evidence>
<dbReference type="GO" id="GO:0005737">
    <property type="term" value="C:cytoplasm"/>
    <property type="evidence" value="ECO:0007669"/>
    <property type="project" value="UniProtKB-SubCell"/>
</dbReference>
<name>A0A1I6GGK6_9GAMM</name>
<comment type="catalytic activity">
    <reaction evidence="1">
        <text>Hydrolyzes the link between N-acetylmuramoyl residues and L-amino acid residues in certain cell-wall glycopeptides.</text>
        <dbReference type="EC" id="3.5.1.28"/>
    </reaction>
</comment>
<dbReference type="SMART" id="SM00644">
    <property type="entry name" value="Ami_2"/>
    <property type="match status" value="1"/>
</dbReference>
<dbReference type="PANTHER" id="PTHR30417:SF4">
    <property type="entry name" value="1,6-ANHYDRO-N-ACETYLMURAMYL-L-ALANINE AMIDASE AMPD"/>
    <property type="match status" value="1"/>
</dbReference>
<feature type="region of interest" description="Disordered" evidence="13">
    <location>
        <begin position="1"/>
        <end position="30"/>
    </location>
</feature>
<evidence type="ECO:0000256" key="2">
    <source>
        <dbReference type="ARBA" id="ARBA00001947"/>
    </source>
</evidence>
<dbReference type="Pfam" id="PF01510">
    <property type="entry name" value="Amidase_2"/>
    <property type="match status" value="1"/>
</dbReference>
<gene>
    <name evidence="15" type="ORF">SAMN05216203_0059</name>
</gene>
<reference evidence="16" key="1">
    <citation type="submission" date="2016-10" db="EMBL/GenBank/DDBJ databases">
        <authorList>
            <person name="Varghese N."/>
            <person name="Submissions S."/>
        </authorList>
    </citation>
    <scope>NUCLEOTIDE SEQUENCE [LARGE SCALE GENOMIC DNA]</scope>
    <source>
        <strain evidence="16">CGMCC 1.9167</strain>
    </source>
</reference>
<evidence type="ECO:0000313" key="16">
    <source>
        <dbReference type="Proteomes" id="UP000198644"/>
    </source>
</evidence>
<dbReference type="AlphaFoldDB" id="A0A1I6GGK6"/>
<evidence type="ECO:0000256" key="13">
    <source>
        <dbReference type="SAM" id="MobiDB-lite"/>
    </source>
</evidence>
<comment type="cofactor">
    <cofactor evidence="2">
        <name>Zn(2+)</name>
        <dbReference type="ChEBI" id="CHEBI:29105"/>
    </cofactor>
</comment>
<dbReference type="GO" id="GO:0008745">
    <property type="term" value="F:N-acetylmuramoyl-L-alanine amidase activity"/>
    <property type="evidence" value="ECO:0007669"/>
    <property type="project" value="UniProtKB-EC"/>
</dbReference>
<dbReference type="STRING" id="650891.SAMN05216203_0059"/>